<comment type="caution">
    <text evidence="1">The sequence shown here is derived from an EMBL/GenBank/DDBJ whole genome shotgun (WGS) entry which is preliminary data.</text>
</comment>
<dbReference type="EMBL" id="DXGA01000064">
    <property type="protein sequence ID" value="HIW93482.1"/>
    <property type="molecule type" value="Genomic_DNA"/>
</dbReference>
<name>A0A9D1RTK4_9FIRM</name>
<accession>A0A9D1RTK4</accession>
<protein>
    <submittedName>
        <fullName evidence="1">Uncharacterized protein</fullName>
    </submittedName>
</protein>
<evidence type="ECO:0000313" key="2">
    <source>
        <dbReference type="Proteomes" id="UP000824192"/>
    </source>
</evidence>
<sequence>MANQANDPLEALRRNPEAAAFLGNPAALAALLRSPETQKLVRLLEETGGNQLQQAAGQAVRGDTTALKRVVDRLMDSKDGAQAVEALQRRAKPEP</sequence>
<reference evidence="1" key="2">
    <citation type="submission" date="2021-04" db="EMBL/GenBank/DDBJ databases">
        <authorList>
            <person name="Gilroy R."/>
        </authorList>
    </citation>
    <scope>NUCLEOTIDE SEQUENCE</scope>
    <source>
        <strain evidence="1">ChiGjej6B6-1540</strain>
    </source>
</reference>
<proteinExistence type="predicted"/>
<dbReference type="AlphaFoldDB" id="A0A9D1RTK4"/>
<gene>
    <name evidence="1" type="ORF">H9868_02965</name>
</gene>
<evidence type="ECO:0000313" key="1">
    <source>
        <dbReference type="EMBL" id="HIW93482.1"/>
    </source>
</evidence>
<dbReference type="Proteomes" id="UP000824192">
    <property type="component" value="Unassembled WGS sequence"/>
</dbReference>
<organism evidence="1 2">
    <name type="scientific">Candidatus Flavonifractor merdipullorum</name>
    <dbReference type="NCBI Taxonomy" id="2838590"/>
    <lineage>
        <taxon>Bacteria</taxon>
        <taxon>Bacillati</taxon>
        <taxon>Bacillota</taxon>
        <taxon>Clostridia</taxon>
        <taxon>Eubacteriales</taxon>
        <taxon>Oscillospiraceae</taxon>
        <taxon>Flavonifractor</taxon>
    </lineage>
</organism>
<reference evidence="1" key="1">
    <citation type="journal article" date="2021" name="PeerJ">
        <title>Extensive microbial diversity within the chicken gut microbiome revealed by metagenomics and culture.</title>
        <authorList>
            <person name="Gilroy R."/>
            <person name="Ravi A."/>
            <person name="Getino M."/>
            <person name="Pursley I."/>
            <person name="Horton D.L."/>
            <person name="Alikhan N.F."/>
            <person name="Baker D."/>
            <person name="Gharbi K."/>
            <person name="Hall N."/>
            <person name="Watson M."/>
            <person name="Adriaenssens E.M."/>
            <person name="Foster-Nyarko E."/>
            <person name="Jarju S."/>
            <person name="Secka A."/>
            <person name="Antonio M."/>
            <person name="Oren A."/>
            <person name="Chaudhuri R.R."/>
            <person name="La Ragione R."/>
            <person name="Hildebrand F."/>
            <person name="Pallen M.J."/>
        </authorList>
    </citation>
    <scope>NUCLEOTIDE SEQUENCE</scope>
    <source>
        <strain evidence="1">ChiGjej6B6-1540</strain>
    </source>
</reference>